<feature type="transmembrane region" description="Helical" evidence="1">
    <location>
        <begin position="15"/>
        <end position="32"/>
    </location>
</feature>
<dbReference type="Proteomes" id="UP000234323">
    <property type="component" value="Unassembled WGS sequence"/>
</dbReference>
<dbReference type="VEuPathDB" id="FungiDB:FUN_024535"/>
<proteinExistence type="predicted"/>
<name>A0A2I1FZQ8_9GLOM</name>
<evidence type="ECO:0000313" key="3">
    <source>
        <dbReference type="Proteomes" id="UP000234323"/>
    </source>
</evidence>
<dbReference type="AlphaFoldDB" id="A0A2I1FZQ8"/>
<accession>A0A2I1FZQ8</accession>
<reference evidence="2 3" key="1">
    <citation type="submission" date="2015-10" db="EMBL/GenBank/DDBJ databases">
        <title>Genome analyses suggest a sexual origin of heterokaryosis in a supposedly ancient asexual fungus.</title>
        <authorList>
            <person name="Ropars J."/>
            <person name="Sedzielewska K."/>
            <person name="Noel J."/>
            <person name="Charron P."/>
            <person name="Farinelli L."/>
            <person name="Marton T."/>
            <person name="Kruger M."/>
            <person name="Pelin A."/>
            <person name="Brachmann A."/>
            <person name="Corradi N."/>
        </authorList>
    </citation>
    <scope>NUCLEOTIDE SEQUENCE [LARGE SCALE GENOMIC DNA]</scope>
    <source>
        <strain evidence="2 3">A4</strain>
    </source>
</reference>
<keyword evidence="1" id="KW-0812">Transmembrane</keyword>
<keyword evidence="1" id="KW-0472">Membrane</keyword>
<dbReference type="VEuPathDB" id="FungiDB:RhiirFUN_004183"/>
<protein>
    <submittedName>
        <fullName evidence="2">Uncharacterized protein</fullName>
    </submittedName>
</protein>
<comment type="caution">
    <text evidence="2">The sequence shown here is derived from an EMBL/GenBank/DDBJ whole genome shotgun (WGS) entry which is preliminary data.</text>
</comment>
<evidence type="ECO:0000256" key="1">
    <source>
        <dbReference type="SAM" id="Phobius"/>
    </source>
</evidence>
<sequence length="142" mass="16183">MAHFYGVYGVFTDKIFYREIAIATVVLGVPLVRRKDEPNLMLINCAREDDPDVIFDYDYTCEDDEICVDRTEFPETSQSPHAFCIKKNYEANTSRLCDPISVNKVNNSTRVINGYNRENINFCFNGGTTTKVQAFAAAWISD</sequence>
<keyword evidence="1" id="KW-1133">Transmembrane helix</keyword>
<keyword evidence="3" id="KW-1185">Reference proteome</keyword>
<evidence type="ECO:0000313" key="2">
    <source>
        <dbReference type="EMBL" id="PKY39857.1"/>
    </source>
</evidence>
<dbReference type="EMBL" id="LLXI01000080">
    <property type="protein sequence ID" value="PKY39857.1"/>
    <property type="molecule type" value="Genomic_DNA"/>
</dbReference>
<gene>
    <name evidence="2" type="ORF">RhiirA4_453133</name>
</gene>
<dbReference type="VEuPathDB" id="FungiDB:RhiirA1_442544"/>
<organism evidence="2 3">
    <name type="scientific">Rhizophagus irregularis</name>
    <dbReference type="NCBI Taxonomy" id="588596"/>
    <lineage>
        <taxon>Eukaryota</taxon>
        <taxon>Fungi</taxon>
        <taxon>Fungi incertae sedis</taxon>
        <taxon>Mucoromycota</taxon>
        <taxon>Glomeromycotina</taxon>
        <taxon>Glomeromycetes</taxon>
        <taxon>Glomerales</taxon>
        <taxon>Glomeraceae</taxon>
        <taxon>Rhizophagus</taxon>
    </lineage>
</organism>